<evidence type="ECO:0000313" key="1">
    <source>
        <dbReference type="EMBL" id="KAK7311009.1"/>
    </source>
</evidence>
<dbReference type="EMBL" id="JAYKXN010000002">
    <property type="protein sequence ID" value="KAK7311009.1"/>
    <property type="molecule type" value="Genomic_DNA"/>
</dbReference>
<organism evidence="1 2">
    <name type="scientific">Clitoria ternatea</name>
    <name type="common">Butterfly pea</name>
    <dbReference type="NCBI Taxonomy" id="43366"/>
    <lineage>
        <taxon>Eukaryota</taxon>
        <taxon>Viridiplantae</taxon>
        <taxon>Streptophyta</taxon>
        <taxon>Embryophyta</taxon>
        <taxon>Tracheophyta</taxon>
        <taxon>Spermatophyta</taxon>
        <taxon>Magnoliopsida</taxon>
        <taxon>eudicotyledons</taxon>
        <taxon>Gunneridae</taxon>
        <taxon>Pentapetalae</taxon>
        <taxon>rosids</taxon>
        <taxon>fabids</taxon>
        <taxon>Fabales</taxon>
        <taxon>Fabaceae</taxon>
        <taxon>Papilionoideae</taxon>
        <taxon>50 kb inversion clade</taxon>
        <taxon>NPAAA clade</taxon>
        <taxon>indigoferoid/millettioid clade</taxon>
        <taxon>Phaseoleae</taxon>
        <taxon>Clitoria</taxon>
    </lineage>
</organism>
<keyword evidence="2" id="KW-1185">Reference proteome</keyword>
<accession>A0AAN9K6C6</accession>
<evidence type="ECO:0000313" key="2">
    <source>
        <dbReference type="Proteomes" id="UP001359559"/>
    </source>
</evidence>
<dbReference type="AlphaFoldDB" id="A0AAN9K6C6"/>
<gene>
    <name evidence="1" type="ORF">RJT34_08851</name>
</gene>
<reference evidence="1 2" key="1">
    <citation type="submission" date="2024-01" db="EMBL/GenBank/DDBJ databases">
        <title>The genomes of 5 underutilized Papilionoideae crops provide insights into root nodulation and disease resistance.</title>
        <authorList>
            <person name="Yuan L."/>
        </authorList>
    </citation>
    <scope>NUCLEOTIDE SEQUENCE [LARGE SCALE GENOMIC DNA]</scope>
    <source>
        <strain evidence="1">LY-2023</strain>
        <tissue evidence="1">Leaf</tissue>
    </source>
</reference>
<protein>
    <submittedName>
        <fullName evidence="1">Uncharacterized protein</fullName>
    </submittedName>
</protein>
<sequence length="71" mass="7668">MDEDDIDEFGAKVDEIGVVTINEVDEFIVDGGKVVVELKTKTIEGNEGIGEPQLEPRMLEATGFGGHVFMG</sequence>
<comment type="caution">
    <text evidence="1">The sequence shown here is derived from an EMBL/GenBank/DDBJ whole genome shotgun (WGS) entry which is preliminary data.</text>
</comment>
<name>A0AAN9K6C6_CLITE</name>
<dbReference type="Proteomes" id="UP001359559">
    <property type="component" value="Unassembled WGS sequence"/>
</dbReference>
<proteinExistence type="predicted"/>